<evidence type="ECO:0000313" key="6">
    <source>
        <dbReference type="EMBL" id="BCR05437.1"/>
    </source>
</evidence>
<keyword evidence="2" id="KW-0812">Transmembrane</keyword>
<dbReference type="Pfam" id="PF13185">
    <property type="entry name" value="GAF_2"/>
    <property type="match status" value="1"/>
</dbReference>
<dbReference type="PROSITE" id="PS50885">
    <property type="entry name" value="HAMP"/>
    <property type="match status" value="1"/>
</dbReference>
<dbReference type="PANTHER" id="PTHR43155">
    <property type="entry name" value="CYCLIC DI-GMP PHOSPHODIESTERASE PA4108-RELATED"/>
    <property type="match status" value="1"/>
</dbReference>
<organism evidence="6 7">
    <name type="scientific">Desulfuromonas versatilis</name>
    <dbReference type="NCBI Taxonomy" id="2802975"/>
    <lineage>
        <taxon>Bacteria</taxon>
        <taxon>Pseudomonadati</taxon>
        <taxon>Thermodesulfobacteriota</taxon>
        <taxon>Desulfuromonadia</taxon>
        <taxon>Desulfuromonadales</taxon>
        <taxon>Desulfuromonadaceae</taxon>
        <taxon>Desulfuromonas</taxon>
    </lineage>
</organism>
<reference evidence="6 7" key="2">
    <citation type="journal article" date="2021" name="Int. J. Syst. Evol. Microbiol.">
        <title>Isolation and Polyphasic Characterization of Desulfuromonas versatilis sp. Nov., an Electrogenic Bacteria Capable of Versatile Metabolism Isolated from a Graphene Oxide-Reducing Enrichment Culture.</title>
        <authorList>
            <person name="Xie L."/>
            <person name="Yoshida N."/>
            <person name="Ishii S."/>
            <person name="Meng L."/>
        </authorList>
    </citation>
    <scope>NUCLEOTIDE SEQUENCE [LARGE SCALE GENOMIC DNA]</scope>
    <source>
        <strain evidence="6 7">NIT-T3</strain>
    </source>
</reference>
<dbReference type="SMART" id="SM00304">
    <property type="entry name" value="HAMP"/>
    <property type="match status" value="1"/>
</dbReference>
<dbReference type="RefSeq" id="WP_221248858.1">
    <property type="nucleotide sequence ID" value="NZ_AP024355.1"/>
</dbReference>
<evidence type="ECO:0000313" key="7">
    <source>
        <dbReference type="Proteomes" id="UP001319827"/>
    </source>
</evidence>
<protein>
    <submittedName>
        <fullName evidence="6">HDIG domain-containing protein</fullName>
    </submittedName>
</protein>
<feature type="domain" description="HD" evidence="4">
    <location>
        <begin position="511"/>
        <end position="633"/>
    </location>
</feature>
<dbReference type="SUPFAM" id="SSF103190">
    <property type="entry name" value="Sensory domain-like"/>
    <property type="match status" value="1"/>
</dbReference>
<proteinExistence type="predicted"/>
<dbReference type="Pfam" id="PF13487">
    <property type="entry name" value="HD_5"/>
    <property type="match status" value="1"/>
</dbReference>
<evidence type="ECO:0000259" key="5">
    <source>
        <dbReference type="PROSITE" id="PS51832"/>
    </source>
</evidence>
<dbReference type="InterPro" id="IPR003018">
    <property type="entry name" value="GAF"/>
</dbReference>
<evidence type="ECO:0000259" key="4">
    <source>
        <dbReference type="PROSITE" id="PS51831"/>
    </source>
</evidence>
<dbReference type="Gene3D" id="3.30.450.40">
    <property type="match status" value="1"/>
</dbReference>
<dbReference type="Proteomes" id="UP001319827">
    <property type="component" value="Chromosome"/>
</dbReference>
<dbReference type="Pfam" id="PF21563">
    <property type="entry name" value="Mcp40H-20_sensor"/>
    <property type="match status" value="1"/>
</dbReference>
<sequence length="685" mass="75953">MNSLKIKILSITTIIMVMAVGLTAWHNLRTQQAMLAQIAIQNGRILGETIRNSIITDMANGENAAVGHILEKIKREPTIAAVRVFDDSGRVLISAAPEEIGDIVDAADLLAFRSGKTSYSIEKHGSSFHNTNLPIYNAPACYSCHGPEKEILGVLSVHLSLNALDSLQSAGREATFLSSVGMLIILILAISGFILFYVDSPIRKLVAAMTHLERGEFDRAEIKLTSSREMTQLSGKFNSMVERLKDLIQATVRHERELAISQEKLAHHDEIRNMNITLAERLKEIEYLNISLEERIEEIEEANYKIADLASDLENKNTNLERAVTRLSAIYKLGLAINSTMDLNQLFHLLVNRTVNTLKARVGYLLLLEKDTWSAKLAGATGLPPGVDPDMRLELKPGGVAYWAIRNCQPLLISSMNEAREFSRISRLGYTRETVICAPLLIKDEPIGAITIANKADNTAFSLDDLELLGTIAAQASIAIKNARLYEEQQQTYLNTVQALVSAIEASDAYTRGHSERVKRYSVALARRINLAPTTIKRLEQAAILHDIGKIGIDVALLNKRETLSLEDVDMLRQHPAIGGRILEPIQFLREVREIIEQHHERFDGGGYPHRLTGENISIEARILAVADTYDAMTSDRPYRKALSHQFALQEIASQAGSQFDPQVANAFLGMCQEEGFQPGLARTP</sequence>
<dbReference type="Gene3D" id="1.10.3210.10">
    <property type="entry name" value="Hypothetical protein af1432"/>
    <property type="match status" value="1"/>
</dbReference>
<feature type="coiled-coil region" evidence="1">
    <location>
        <begin position="282"/>
        <end position="330"/>
    </location>
</feature>
<evidence type="ECO:0000256" key="2">
    <source>
        <dbReference type="SAM" id="Phobius"/>
    </source>
</evidence>
<dbReference type="CDD" id="cd00077">
    <property type="entry name" value="HDc"/>
    <property type="match status" value="1"/>
</dbReference>
<keyword evidence="1" id="KW-0175">Coiled coil</keyword>
<reference evidence="6 7" key="1">
    <citation type="journal article" date="2016" name="C (Basel)">
        <title>Selective Growth of and Electricity Production by Marine Exoelectrogenic Bacteria in Self-Aggregated Hydrogel of Microbially Reduced Graphene Oxide.</title>
        <authorList>
            <person name="Yoshida N."/>
            <person name="Goto Y."/>
            <person name="Miyata Y."/>
        </authorList>
    </citation>
    <scope>NUCLEOTIDE SEQUENCE [LARGE SCALE GENOMIC DNA]</scope>
    <source>
        <strain evidence="6 7">NIT-T3</strain>
    </source>
</reference>
<feature type="transmembrane region" description="Helical" evidence="2">
    <location>
        <begin position="176"/>
        <end position="198"/>
    </location>
</feature>
<dbReference type="Gene3D" id="3.30.450.290">
    <property type="match status" value="1"/>
</dbReference>
<dbReference type="Pfam" id="PF00672">
    <property type="entry name" value="HAMP"/>
    <property type="match status" value="1"/>
</dbReference>
<dbReference type="SMART" id="SM00471">
    <property type="entry name" value="HDc"/>
    <property type="match status" value="1"/>
</dbReference>
<dbReference type="PROSITE" id="PS51831">
    <property type="entry name" value="HD"/>
    <property type="match status" value="1"/>
</dbReference>
<name>A0ABN6DZV8_9BACT</name>
<dbReference type="SUPFAM" id="SSF55781">
    <property type="entry name" value="GAF domain-like"/>
    <property type="match status" value="1"/>
</dbReference>
<dbReference type="Gene3D" id="6.10.340.10">
    <property type="match status" value="1"/>
</dbReference>
<dbReference type="InterPro" id="IPR006675">
    <property type="entry name" value="HDIG_dom"/>
</dbReference>
<feature type="transmembrane region" description="Helical" evidence="2">
    <location>
        <begin position="6"/>
        <end position="25"/>
    </location>
</feature>
<evidence type="ECO:0000259" key="3">
    <source>
        <dbReference type="PROSITE" id="PS50885"/>
    </source>
</evidence>
<dbReference type="PROSITE" id="PS51832">
    <property type="entry name" value="HD_GYP"/>
    <property type="match status" value="1"/>
</dbReference>
<dbReference type="SUPFAM" id="SSF158472">
    <property type="entry name" value="HAMP domain-like"/>
    <property type="match status" value="1"/>
</dbReference>
<feature type="domain" description="HAMP" evidence="3">
    <location>
        <begin position="196"/>
        <end position="249"/>
    </location>
</feature>
<accession>A0ABN6DZV8</accession>
<keyword evidence="2" id="KW-0472">Membrane</keyword>
<keyword evidence="2" id="KW-1133">Transmembrane helix</keyword>
<gene>
    <name evidence="6" type="ORF">DESUT3_25060</name>
</gene>
<dbReference type="InterPro" id="IPR037522">
    <property type="entry name" value="HD_GYP_dom"/>
</dbReference>
<keyword evidence="7" id="KW-1185">Reference proteome</keyword>
<dbReference type="InterPro" id="IPR029151">
    <property type="entry name" value="Sensor-like_sf"/>
</dbReference>
<dbReference type="SUPFAM" id="SSF109604">
    <property type="entry name" value="HD-domain/PDEase-like"/>
    <property type="match status" value="1"/>
</dbReference>
<dbReference type="InterPro" id="IPR029016">
    <property type="entry name" value="GAF-like_dom_sf"/>
</dbReference>
<dbReference type="CDD" id="cd06225">
    <property type="entry name" value="HAMP"/>
    <property type="match status" value="1"/>
</dbReference>
<dbReference type="InterPro" id="IPR003660">
    <property type="entry name" value="HAMP_dom"/>
</dbReference>
<dbReference type="NCBIfam" id="TIGR00277">
    <property type="entry name" value="HDIG"/>
    <property type="match status" value="1"/>
</dbReference>
<evidence type="ECO:0000256" key="1">
    <source>
        <dbReference type="SAM" id="Coils"/>
    </source>
</evidence>
<dbReference type="InterPro" id="IPR048904">
    <property type="entry name" value="Mcp40H-20-like_sensor"/>
</dbReference>
<dbReference type="PANTHER" id="PTHR43155:SF2">
    <property type="entry name" value="CYCLIC DI-GMP PHOSPHODIESTERASE PA4108"/>
    <property type="match status" value="1"/>
</dbReference>
<dbReference type="SMART" id="SM00065">
    <property type="entry name" value="GAF"/>
    <property type="match status" value="1"/>
</dbReference>
<dbReference type="InterPro" id="IPR006674">
    <property type="entry name" value="HD_domain"/>
</dbReference>
<feature type="domain" description="HD-GYP" evidence="5">
    <location>
        <begin position="489"/>
        <end position="684"/>
    </location>
</feature>
<dbReference type="EMBL" id="AP024355">
    <property type="protein sequence ID" value="BCR05437.1"/>
    <property type="molecule type" value="Genomic_DNA"/>
</dbReference>
<dbReference type="InterPro" id="IPR003607">
    <property type="entry name" value="HD/PDEase_dom"/>
</dbReference>